<dbReference type="SUPFAM" id="SSF48726">
    <property type="entry name" value="Immunoglobulin"/>
    <property type="match status" value="3"/>
</dbReference>
<dbReference type="GeneID" id="103551147"/>
<dbReference type="CDD" id="cd00096">
    <property type="entry name" value="Ig"/>
    <property type="match status" value="1"/>
</dbReference>
<evidence type="ECO:0000256" key="3">
    <source>
        <dbReference type="SAM" id="MobiDB-lite"/>
    </source>
</evidence>
<dbReference type="RefSeq" id="XP_070464336.1">
    <property type="nucleotide sequence ID" value="XM_070608235.1"/>
</dbReference>
<evidence type="ECO:0000313" key="7">
    <source>
        <dbReference type="RefSeq" id="XP_070464336.1"/>
    </source>
</evidence>
<dbReference type="Gene3D" id="2.60.40.10">
    <property type="entry name" value="Immunoglobulins"/>
    <property type="match status" value="3"/>
</dbReference>
<organism evidence="6 7">
    <name type="scientific">Equus przewalskii</name>
    <name type="common">Przewalski's horse</name>
    <name type="synonym">Equus caballus przewalskii</name>
    <dbReference type="NCBI Taxonomy" id="9798"/>
    <lineage>
        <taxon>Eukaryota</taxon>
        <taxon>Metazoa</taxon>
        <taxon>Chordata</taxon>
        <taxon>Craniata</taxon>
        <taxon>Vertebrata</taxon>
        <taxon>Euteleostomi</taxon>
        <taxon>Mammalia</taxon>
        <taxon>Eutheria</taxon>
        <taxon>Laurasiatheria</taxon>
        <taxon>Perissodactyla</taxon>
        <taxon>Equidae</taxon>
        <taxon>Equus</taxon>
    </lineage>
</organism>
<dbReference type="PROSITE" id="PS50835">
    <property type="entry name" value="IG_LIKE"/>
    <property type="match status" value="3"/>
</dbReference>
<feature type="transmembrane region" description="Helical" evidence="4">
    <location>
        <begin position="333"/>
        <end position="356"/>
    </location>
</feature>
<accession>A0ABM4NHB6</accession>
<feature type="domain" description="Ig-like" evidence="5">
    <location>
        <begin position="232"/>
        <end position="318"/>
    </location>
</feature>
<feature type="domain" description="Ig-like" evidence="5">
    <location>
        <begin position="136"/>
        <end position="222"/>
    </location>
</feature>
<dbReference type="InterPro" id="IPR050488">
    <property type="entry name" value="Ig_Fc_receptor"/>
</dbReference>
<reference evidence="7" key="1">
    <citation type="submission" date="2025-08" db="UniProtKB">
        <authorList>
            <consortium name="RefSeq"/>
        </authorList>
    </citation>
    <scope>IDENTIFICATION</scope>
    <source>
        <tissue evidence="7">Blood</tissue>
    </source>
</reference>
<gene>
    <name evidence="7" type="primary">FCRL6</name>
</gene>
<feature type="domain" description="Ig-like" evidence="5">
    <location>
        <begin position="56"/>
        <end position="123"/>
    </location>
</feature>
<keyword evidence="2" id="KW-1015">Disulfide bond</keyword>
<proteinExistence type="predicted"/>
<dbReference type="SMART" id="SM00408">
    <property type="entry name" value="IGc2"/>
    <property type="match status" value="3"/>
</dbReference>
<evidence type="ECO:0000259" key="5">
    <source>
        <dbReference type="PROSITE" id="PS50835"/>
    </source>
</evidence>
<keyword evidence="4" id="KW-0812">Transmembrane</keyword>
<dbReference type="Pfam" id="PF13895">
    <property type="entry name" value="Ig_2"/>
    <property type="match status" value="3"/>
</dbReference>
<dbReference type="InterPro" id="IPR007110">
    <property type="entry name" value="Ig-like_dom"/>
</dbReference>
<keyword evidence="6" id="KW-1185">Reference proteome</keyword>
<dbReference type="PANTHER" id="PTHR11481">
    <property type="entry name" value="IMMUNOGLOBULIN FC RECEPTOR"/>
    <property type="match status" value="1"/>
</dbReference>
<dbReference type="Proteomes" id="UP001652662">
    <property type="component" value="Unplaced"/>
</dbReference>
<keyword evidence="4" id="KW-1133">Transmembrane helix</keyword>
<dbReference type="InterPro" id="IPR003598">
    <property type="entry name" value="Ig_sub2"/>
</dbReference>
<dbReference type="InterPro" id="IPR036179">
    <property type="entry name" value="Ig-like_dom_sf"/>
</dbReference>
<keyword evidence="4" id="KW-0472">Membrane</keyword>
<name>A0ABM4NHB6_EQUPR</name>
<evidence type="ECO:0000256" key="1">
    <source>
        <dbReference type="ARBA" id="ARBA00022729"/>
    </source>
</evidence>
<evidence type="ECO:0000256" key="4">
    <source>
        <dbReference type="SAM" id="Phobius"/>
    </source>
</evidence>
<dbReference type="SMART" id="SM00409">
    <property type="entry name" value="IG"/>
    <property type="match status" value="3"/>
</dbReference>
<protein>
    <submittedName>
        <fullName evidence="7">Fc receptor-like protein 6 isoform X1</fullName>
    </submittedName>
</protein>
<evidence type="ECO:0000256" key="2">
    <source>
        <dbReference type="ARBA" id="ARBA00023157"/>
    </source>
</evidence>
<dbReference type="InterPro" id="IPR013783">
    <property type="entry name" value="Ig-like_fold"/>
</dbReference>
<evidence type="ECO:0000313" key="6">
    <source>
        <dbReference type="Proteomes" id="UP001652662"/>
    </source>
</evidence>
<keyword evidence="1" id="KW-0732">Signal</keyword>
<feature type="region of interest" description="Disordered" evidence="3">
    <location>
        <begin position="401"/>
        <end position="422"/>
    </location>
</feature>
<dbReference type="InterPro" id="IPR003599">
    <property type="entry name" value="Ig_sub"/>
</dbReference>
<sequence length="460" mass="50574">MLCPQLSVCLQSDLLPPPHQARRHAALDGCAVLRVTLFLCLTVWLNLRAWPDPVFEGDTLTLQCQGRRNAAVSRVTFYKDGKSLQFSKDSQTLSVGPATVKNSGRYWCSGQVTYGPFKDMQISRITMVQVQELFLPPVLSTVHSSEPREGSPVTLRCETMLHPQRSALRLLFSFYKEGHVLQDGGLHPELCIPGAQDGDSGLYWCKAAPEGGRVQKQSPQLEIRVRAPVSHPLLTLRPGPTGLAVGDMVELLCEVQRGSPPILYSFYLDGKILGNHSAPHGGAVSFLFPVMSKQHAGNYSCQAENSVSKESSGPVTLSLDGPLVLSTPTSSNWLVPWLPASLLGVMVIAAALLGYFRPWRKNGPLPPQNLPPAPSGEQHSLCAKVHYQNKKEEGVIYSAVHTTSNSEARPAESTSREKDNSVIYTEVRCPQLGEVPAKRLNMRSRTHRDPLGDRDEVLYW</sequence>
<dbReference type="PANTHER" id="PTHR11481:SF62">
    <property type="entry name" value="FC RECEPTOR-LIKE PROTEIN 6"/>
    <property type="match status" value="1"/>
</dbReference>